<evidence type="ECO:0000313" key="3">
    <source>
        <dbReference type="EMBL" id="RLN27467.1"/>
    </source>
</evidence>
<dbReference type="Proteomes" id="UP000275267">
    <property type="component" value="Unassembled WGS sequence"/>
</dbReference>
<keyword evidence="4" id="KW-1185">Reference proteome</keyword>
<dbReference type="STRING" id="4540.A0A3L6SSQ3"/>
<dbReference type="PANTHER" id="PTHR26379:SF187">
    <property type="entry name" value="OS07G0655300 PROTEIN"/>
    <property type="match status" value="1"/>
</dbReference>
<reference evidence="4" key="1">
    <citation type="journal article" date="2019" name="Nat. Commun.">
        <title>The genome of broomcorn millet.</title>
        <authorList>
            <person name="Zou C."/>
            <person name="Miki D."/>
            <person name="Li D."/>
            <person name="Tang Q."/>
            <person name="Xiao L."/>
            <person name="Rajput S."/>
            <person name="Deng P."/>
            <person name="Jia W."/>
            <person name="Huang R."/>
            <person name="Zhang M."/>
            <person name="Sun Y."/>
            <person name="Hu J."/>
            <person name="Fu X."/>
            <person name="Schnable P.S."/>
            <person name="Li F."/>
            <person name="Zhang H."/>
            <person name="Feng B."/>
            <person name="Zhu X."/>
            <person name="Liu R."/>
            <person name="Schnable J.C."/>
            <person name="Zhu J.-K."/>
            <person name="Zhang H."/>
        </authorList>
    </citation>
    <scope>NUCLEOTIDE SEQUENCE [LARGE SCALE GENOMIC DNA]</scope>
</reference>
<dbReference type="EMBL" id="PQIB02000003">
    <property type="protein sequence ID" value="RLN27467.1"/>
    <property type="molecule type" value="Genomic_DNA"/>
</dbReference>
<evidence type="ECO:0000313" key="4">
    <source>
        <dbReference type="Proteomes" id="UP000275267"/>
    </source>
</evidence>
<dbReference type="Gene3D" id="3.30.710.10">
    <property type="entry name" value="Potassium Channel Kv1.1, Chain A"/>
    <property type="match status" value="1"/>
</dbReference>
<gene>
    <name evidence="3" type="ORF">C2845_PM05G19800</name>
</gene>
<dbReference type="SUPFAM" id="SSF54695">
    <property type="entry name" value="POZ domain"/>
    <property type="match status" value="1"/>
</dbReference>
<dbReference type="Pfam" id="PF00651">
    <property type="entry name" value="BTB"/>
    <property type="match status" value="1"/>
</dbReference>
<name>A0A3L6SSQ3_PANMI</name>
<organism evidence="3 4">
    <name type="scientific">Panicum miliaceum</name>
    <name type="common">Proso millet</name>
    <name type="synonym">Broomcorn millet</name>
    <dbReference type="NCBI Taxonomy" id="4540"/>
    <lineage>
        <taxon>Eukaryota</taxon>
        <taxon>Viridiplantae</taxon>
        <taxon>Streptophyta</taxon>
        <taxon>Embryophyta</taxon>
        <taxon>Tracheophyta</taxon>
        <taxon>Spermatophyta</taxon>
        <taxon>Magnoliopsida</taxon>
        <taxon>Liliopsida</taxon>
        <taxon>Poales</taxon>
        <taxon>Poaceae</taxon>
        <taxon>PACMAD clade</taxon>
        <taxon>Panicoideae</taxon>
        <taxon>Panicodae</taxon>
        <taxon>Paniceae</taxon>
        <taxon>Panicinae</taxon>
        <taxon>Panicum</taxon>
        <taxon>Panicum sect. Panicum</taxon>
    </lineage>
</organism>
<comment type="caution">
    <text evidence="3">The sequence shown here is derived from an EMBL/GenBank/DDBJ whole genome shotgun (WGS) entry which is preliminary data.</text>
</comment>
<dbReference type="AlphaFoldDB" id="A0A3L6SSQ3"/>
<evidence type="ECO:0000259" key="2">
    <source>
        <dbReference type="Pfam" id="PF00651"/>
    </source>
</evidence>
<sequence>MRIEDMEPAVFKMLLHFIYTDSPPGSFEGYNTATAQDLMVAADRYGMERLKSSNPHHPSSPGFHRACFTENTPCPHGNTTTSIAVLLPLLLYHDIRSIIIGLK</sequence>
<dbReference type="InterPro" id="IPR045005">
    <property type="entry name" value="BPM1-6"/>
</dbReference>
<dbReference type="InterPro" id="IPR000210">
    <property type="entry name" value="BTB/POZ_dom"/>
</dbReference>
<accession>A0A3L6SSQ3</accession>
<feature type="domain" description="BTB" evidence="2">
    <location>
        <begin position="2"/>
        <end position="52"/>
    </location>
</feature>
<comment type="pathway">
    <text evidence="1">Protein modification; protein ubiquitination.</text>
</comment>
<dbReference type="PANTHER" id="PTHR26379">
    <property type="entry name" value="BTB/POZ AND MATH DOMAIN-CONTAINING PROTEIN 1"/>
    <property type="match status" value="1"/>
</dbReference>
<dbReference type="InterPro" id="IPR011333">
    <property type="entry name" value="SKP1/BTB/POZ_sf"/>
</dbReference>
<dbReference type="GO" id="GO:0016567">
    <property type="term" value="P:protein ubiquitination"/>
    <property type="evidence" value="ECO:0007669"/>
    <property type="project" value="InterPro"/>
</dbReference>
<proteinExistence type="predicted"/>
<evidence type="ECO:0000256" key="1">
    <source>
        <dbReference type="ARBA" id="ARBA00004906"/>
    </source>
</evidence>
<protein>
    <submittedName>
        <fullName evidence="3">BTB/POZ and MATH domain-containing protein 2-like</fullName>
    </submittedName>
</protein>